<dbReference type="KEGG" id="psoj:PHYSODRAFT_325868"/>
<dbReference type="Proteomes" id="UP000002640">
    <property type="component" value="Unassembled WGS sequence"/>
</dbReference>
<dbReference type="GeneID" id="20645331"/>
<dbReference type="InParanoid" id="G4YTQ8"/>
<proteinExistence type="predicted"/>
<protein>
    <submittedName>
        <fullName evidence="1">Uncharacterized protein</fullName>
    </submittedName>
</protein>
<organism evidence="1 2">
    <name type="scientific">Phytophthora sojae (strain P6497)</name>
    <name type="common">Soybean stem and root rot agent</name>
    <name type="synonym">Phytophthora megasperma f. sp. glycines</name>
    <dbReference type="NCBI Taxonomy" id="1094619"/>
    <lineage>
        <taxon>Eukaryota</taxon>
        <taxon>Sar</taxon>
        <taxon>Stramenopiles</taxon>
        <taxon>Oomycota</taxon>
        <taxon>Peronosporomycetes</taxon>
        <taxon>Peronosporales</taxon>
        <taxon>Peronosporaceae</taxon>
        <taxon>Phytophthora</taxon>
    </lineage>
</organism>
<sequence length="60" mass="6413">MPPAAAPSSDPPTPDAPHEPCCICMEVDDYQGTLLVHHVFKPELDTTTDHGFALGLLGQQ</sequence>
<reference evidence="1 2" key="1">
    <citation type="journal article" date="2006" name="Science">
        <title>Phytophthora genome sequences uncover evolutionary origins and mechanisms of pathogenesis.</title>
        <authorList>
            <person name="Tyler B.M."/>
            <person name="Tripathy S."/>
            <person name="Zhang X."/>
            <person name="Dehal P."/>
            <person name="Jiang R.H."/>
            <person name="Aerts A."/>
            <person name="Arredondo F.D."/>
            <person name="Baxter L."/>
            <person name="Bensasson D."/>
            <person name="Beynon J.L."/>
            <person name="Chapman J."/>
            <person name="Damasceno C.M."/>
            <person name="Dorrance A.E."/>
            <person name="Dou D."/>
            <person name="Dickerman A.W."/>
            <person name="Dubchak I.L."/>
            <person name="Garbelotto M."/>
            <person name="Gijzen M."/>
            <person name="Gordon S.G."/>
            <person name="Govers F."/>
            <person name="Grunwald N.J."/>
            <person name="Huang W."/>
            <person name="Ivors K.L."/>
            <person name="Jones R.W."/>
            <person name="Kamoun S."/>
            <person name="Krampis K."/>
            <person name="Lamour K.H."/>
            <person name="Lee M.K."/>
            <person name="McDonald W.H."/>
            <person name="Medina M."/>
            <person name="Meijer H.J."/>
            <person name="Nordberg E.K."/>
            <person name="Maclean D.J."/>
            <person name="Ospina-Giraldo M.D."/>
            <person name="Morris P.F."/>
            <person name="Phuntumart V."/>
            <person name="Putnam N.H."/>
            <person name="Rash S."/>
            <person name="Rose J.K."/>
            <person name="Sakihama Y."/>
            <person name="Salamov A.A."/>
            <person name="Savidor A."/>
            <person name="Scheuring C.F."/>
            <person name="Smith B.M."/>
            <person name="Sobral B.W."/>
            <person name="Terry A."/>
            <person name="Torto-Alalibo T.A."/>
            <person name="Win J."/>
            <person name="Xu Z."/>
            <person name="Zhang H."/>
            <person name="Grigoriev I.V."/>
            <person name="Rokhsar D.S."/>
            <person name="Boore J.L."/>
        </authorList>
    </citation>
    <scope>NUCLEOTIDE SEQUENCE [LARGE SCALE GENOMIC DNA]</scope>
    <source>
        <strain evidence="1 2">P6497</strain>
    </source>
</reference>
<accession>G4YTQ8</accession>
<evidence type="ECO:0000313" key="2">
    <source>
        <dbReference type="Proteomes" id="UP000002640"/>
    </source>
</evidence>
<dbReference type="RefSeq" id="XP_009520083.1">
    <property type="nucleotide sequence ID" value="XM_009521788.1"/>
</dbReference>
<dbReference type="AlphaFoldDB" id="G4YTQ8"/>
<evidence type="ECO:0000313" key="1">
    <source>
        <dbReference type="EMBL" id="EGZ24795.1"/>
    </source>
</evidence>
<name>G4YTQ8_PHYSP</name>
<dbReference type="EMBL" id="JH159152">
    <property type="protein sequence ID" value="EGZ24795.1"/>
    <property type="molecule type" value="Genomic_DNA"/>
</dbReference>
<gene>
    <name evidence="1" type="ORF">PHYSODRAFT_325868</name>
</gene>
<keyword evidence="2" id="KW-1185">Reference proteome</keyword>